<evidence type="ECO:0000313" key="7">
    <source>
        <dbReference type="EMBL" id="CAF0746378.1"/>
    </source>
</evidence>
<evidence type="ECO:0000256" key="4">
    <source>
        <dbReference type="ARBA" id="ARBA00023136"/>
    </source>
</evidence>
<evidence type="ECO:0000259" key="6">
    <source>
        <dbReference type="PROSITE" id="PS50262"/>
    </source>
</evidence>
<reference evidence="7" key="1">
    <citation type="submission" date="2021-02" db="EMBL/GenBank/DDBJ databases">
        <authorList>
            <person name="Nowell W R."/>
        </authorList>
    </citation>
    <scope>NUCLEOTIDE SEQUENCE</scope>
</reference>
<proteinExistence type="predicted"/>
<protein>
    <recommendedName>
        <fullName evidence="6">G-protein coupled receptors family 1 profile domain-containing protein</fullName>
    </recommendedName>
</protein>
<dbReference type="InterPro" id="IPR017452">
    <property type="entry name" value="GPCR_Rhodpsn_7TM"/>
</dbReference>
<evidence type="ECO:0000256" key="5">
    <source>
        <dbReference type="SAM" id="Phobius"/>
    </source>
</evidence>
<feature type="transmembrane region" description="Helical" evidence="5">
    <location>
        <begin position="20"/>
        <end position="42"/>
    </location>
</feature>
<feature type="transmembrane region" description="Helical" evidence="5">
    <location>
        <begin position="54"/>
        <end position="76"/>
    </location>
</feature>
<feature type="transmembrane region" description="Helical" evidence="5">
    <location>
        <begin position="136"/>
        <end position="156"/>
    </location>
</feature>
<name>A0A813P2C6_9BILA</name>
<comment type="subcellular location">
    <subcellularLocation>
        <location evidence="1">Membrane</location>
    </subcellularLocation>
</comment>
<dbReference type="EMBL" id="CAJNOE010000020">
    <property type="protein sequence ID" value="CAF0746378.1"/>
    <property type="molecule type" value="Genomic_DNA"/>
</dbReference>
<feature type="domain" description="G-protein coupled receptors family 1 profile" evidence="6">
    <location>
        <begin position="35"/>
        <end position="302"/>
    </location>
</feature>
<comment type="caution">
    <text evidence="7">The sequence shown here is derived from an EMBL/GenBank/DDBJ whole genome shotgun (WGS) entry which is preliminary data.</text>
</comment>
<organism evidence="7 8">
    <name type="scientific">Adineta steineri</name>
    <dbReference type="NCBI Taxonomy" id="433720"/>
    <lineage>
        <taxon>Eukaryota</taxon>
        <taxon>Metazoa</taxon>
        <taxon>Spiralia</taxon>
        <taxon>Gnathifera</taxon>
        <taxon>Rotifera</taxon>
        <taxon>Eurotatoria</taxon>
        <taxon>Bdelloidea</taxon>
        <taxon>Adinetida</taxon>
        <taxon>Adinetidae</taxon>
        <taxon>Adineta</taxon>
    </lineage>
</organism>
<keyword evidence="3 5" id="KW-1133">Transmembrane helix</keyword>
<feature type="transmembrane region" description="Helical" evidence="5">
    <location>
        <begin position="96"/>
        <end position="115"/>
    </location>
</feature>
<dbReference type="InterPro" id="IPR052954">
    <property type="entry name" value="GPCR-Ligand_Int"/>
</dbReference>
<sequence length="327" mass="37316">MSSLSDNVIMASLDNALIQLNRYLAVFILLFGVIGNILNIFVLSQRKLRINTCAWLFLISSIVNIIALIFGLSTRILSTWSLDVTATIGWTCKLRAFILFNSRTIAFWLITLASIDRCLLSSRHIYYRQMSTLQNAQRGFLVIVLISTIVFIHLVYCYDANQINSPLKCYGISTSCRLYSDLTFAFITVIIPLLLMSIFGLITISNVFQIKKRIYPAEKFDGKIIHKINFPTRKTDQQLLVMLCIQIILLGIFTVPLVIQRLYTTIMMNAVKSALQNKIDNFLYNFLFLLYSIANGMPFYIYTLTGGSTFRNALFKLLFPNKQKIVG</sequence>
<dbReference type="SUPFAM" id="SSF81321">
    <property type="entry name" value="Family A G protein-coupled receptor-like"/>
    <property type="match status" value="1"/>
</dbReference>
<keyword evidence="2 5" id="KW-0812">Transmembrane</keyword>
<dbReference type="Proteomes" id="UP000663860">
    <property type="component" value="Unassembled WGS sequence"/>
</dbReference>
<feature type="transmembrane region" description="Helical" evidence="5">
    <location>
        <begin position="182"/>
        <end position="204"/>
    </location>
</feature>
<keyword evidence="4 5" id="KW-0472">Membrane</keyword>
<feature type="transmembrane region" description="Helical" evidence="5">
    <location>
        <begin position="282"/>
        <end position="302"/>
    </location>
</feature>
<dbReference type="GO" id="GO:0016020">
    <property type="term" value="C:membrane"/>
    <property type="evidence" value="ECO:0007669"/>
    <property type="project" value="UniProtKB-SubCell"/>
</dbReference>
<evidence type="ECO:0000256" key="1">
    <source>
        <dbReference type="ARBA" id="ARBA00004370"/>
    </source>
</evidence>
<evidence type="ECO:0000256" key="3">
    <source>
        <dbReference type="ARBA" id="ARBA00022989"/>
    </source>
</evidence>
<dbReference type="PROSITE" id="PS50262">
    <property type="entry name" value="G_PROTEIN_RECEP_F1_2"/>
    <property type="match status" value="1"/>
</dbReference>
<feature type="transmembrane region" description="Helical" evidence="5">
    <location>
        <begin position="239"/>
        <end position="262"/>
    </location>
</feature>
<dbReference type="PANTHER" id="PTHR46641">
    <property type="entry name" value="FMRFAMIDE RECEPTOR-RELATED"/>
    <property type="match status" value="1"/>
</dbReference>
<dbReference type="AlphaFoldDB" id="A0A813P2C6"/>
<dbReference type="Gene3D" id="1.20.1070.10">
    <property type="entry name" value="Rhodopsin 7-helix transmembrane proteins"/>
    <property type="match status" value="1"/>
</dbReference>
<accession>A0A813P2C6</accession>
<evidence type="ECO:0000313" key="8">
    <source>
        <dbReference type="Proteomes" id="UP000663860"/>
    </source>
</evidence>
<gene>
    <name evidence="7" type="ORF">IZO911_LOCUS3863</name>
</gene>
<evidence type="ECO:0000256" key="2">
    <source>
        <dbReference type="ARBA" id="ARBA00022692"/>
    </source>
</evidence>